<accession>A0A5A9NH19</accession>
<organism evidence="2 3">
    <name type="scientific">Triplophysa tibetana</name>
    <dbReference type="NCBI Taxonomy" id="1572043"/>
    <lineage>
        <taxon>Eukaryota</taxon>
        <taxon>Metazoa</taxon>
        <taxon>Chordata</taxon>
        <taxon>Craniata</taxon>
        <taxon>Vertebrata</taxon>
        <taxon>Euteleostomi</taxon>
        <taxon>Actinopterygii</taxon>
        <taxon>Neopterygii</taxon>
        <taxon>Teleostei</taxon>
        <taxon>Ostariophysi</taxon>
        <taxon>Cypriniformes</taxon>
        <taxon>Nemacheilidae</taxon>
        <taxon>Triplophysa</taxon>
    </lineage>
</organism>
<evidence type="ECO:0000313" key="3">
    <source>
        <dbReference type="Proteomes" id="UP000324632"/>
    </source>
</evidence>
<comment type="caution">
    <text evidence="2">The sequence shown here is derived from an EMBL/GenBank/DDBJ whole genome shotgun (WGS) entry which is preliminary data.</text>
</comment>
<evidence type="ECO:0000256" key="1">
    <source>
        <dbReference type="SAM" id="MobiDB-lite"/>
    </source>
</evidence>
<keyword evidence="3" id="KW-1185">Reference proteome</keyword>
<dbReference type="Proteomes" id="UP000324632">
    <property type="component" value="Chromosome 19"/>
</dbReference>
<evidence type="ECO:0000313" key="2">
    <source>
        <dbReference type="EMBL" id="KAA0708131.1"/>
    </source>
</evidence>
<dbReference type="EMBL" id="SOYY01000019">
    <property type="protein sequence ID" value="KAA0708131.1"/>
    <property type="molecule type" value="Genomic_DNA"/>
</dbReference>
<feature type="compositionally biased region" description="Basic and acidic residues" evidence="1">
    <location>
        <begin position="106"/>
        <end position="116"/>
    </location>
</feature>
<sequence length="116" mass="12663">MVVAARSTGVDVLGCTEDNAFQGHRFMALSNCPDREWLATSGPGFGGLKYPKNQQPSDWKAPVVVYQISIPQHFVFKAVKRNILFAAFPNAAQPSLTPGRHCHHLTSNDHKGTSTS</sequence>
<feature type="region of interest" description="Disordered" evidence="1">
    <location>
        <begin position="95"/>
        <end position="116"/>
    </location>
</feature>
<gene>
    <name evidence="2" type="ORF">E1301_Tti023433</name>
</gene>
<proteinExistence type="predicted"/>
<dbReference type="AlphaFoldDB" id="A0A5A9NH19"/>
<name>A0A5A9NH19_9TELE</name>
<reference evidence="2 3" key="1">
    <citation type="journal article" date="2019" name="Mol. Ecol. Resour.">
        <title>Chromosome-level genome assembly of Triplophysa tibetana, a fish adapted to the harsh high-altitude environment of the Tibetan Plateau.</title>
        <authorList>
            <person name="Yang X."/>
            <person name="Liu H."/>
            <person name="Ma Z."/>
            <person name="Zou Y."/>
            <person name="Zou M."/>
            <person name="Mao Y."/>
            <person name="Li X."/>
            <person name="Wang H."/>
            <person name="Chen T."/>
            <person name="Wang W."/>
            <person name="Yang R."/>
        </authorList>
    </citation>
    <scope>NUCLEOTIDE SEQUENCE [LARGE SCALE GENOMIC DNA]</scope>
    <source>
        <strain evidence="2">TTIB1903HZAU</strain>
        <tissue evidence="2">Muscle</tissue>
    </source>
</reference>
<protein>
    <submittedName>
        <fullName evidence="2">Uncharacterized protein</fullName>
    </submittedName>
</protein>